<organism evidence="3 4">
    <name type="scientific">Candidatus Portnoybacteria bacterium RIFCSPHIGHO2_12_FULL_38_9</name>
    <dbReference type="NCBI Taxonomy" id="1801997"/>
    <lineage>
        <taxon>Bacteria</taxon>
        <taxon>Candidatus Portnoyibacteriota</taxon>
    </lineage>
</organism>
<dbReference type="STRING" id="1801997.A3J64_02115"/>
<evidence type="ECO:0000259" key="1">
    <source>
        <dbReference type="Pfam" id="PF00535"/>
    </source>
</evidence>
<proteinExistence type="predicted"/>
<feature type="domain" description="Glycosyltransferase 2-like" evidence="1">
    <location>
        <begin position="3"/>
        <end position="117"/>
    </location>
</feature>
<dbReference type="EMBL" id="MHNB01000005">
    <property type="protein sequence ID" value="OGZ37575.1"/>
    <property type="molecule type" value="Genomic_DNA"/>
</dbReference>
<protein>
    <recommendedName>
        <fullName evidence="1 2">Glycosyltransferase 2-like domain-containing protein</fullName>
    </recommendedName>
</protein>
<evidence type="ECO:0000313" key="4">
    <source>
        <dbReference type="Proteomes" id="UP000177061"/>
    </source>
</evidence>
<dbReference type="SUPFAM" id="SSF53448">
    <property type="entry name" value="Nucleotide-diphospho-sugar transferases"/>
    <property type="match status" value="1"/>
</dbReference>
<dbReference type="PANTHER" id="PTHR43179">
    <property type="entry name" value="RHAMNOSYLTRANSFERASE WBBL"/>
    <property type="match status" value="1"/>
</dbReference>
<sequence length="285" mass="33109">MLSIIITHHKTPVLLKLCLKSIKENIGELEYETIIGDSESDREVRAEIQEKFPAIKFITFKKNIGYAKIVNAGLELAKGEYILILNADIIILKGAIERLLNFLKERPLVGLVGPQLLTFTNKVQDSCFHFPTLGAILARRTFLGKLKWGRKKIEEFVVRPMWDTRCPTSNVGHRVSHMGHMSHISNMAVDWVQGSAMMVRRSAVEKVGLLDERFFMYLEDADWCRRFWQNGFEVVYLPTAQMAHYYYRSSQSRGGLFDLLFNRYARIHLISAFKYFWKWRGIKLT</sequence>
<dbReference type="Proteomes" id="UP000177061">
    <property type="component" value="Unassembled WGS sequence"/>
</dbReference>
<dbReference type="Pfam" id="PF13632">
    <property type="entry name" value="Glyco_trans_2_3"/>
    <property type="match status" value="1"/>
</dbReference>
<comment type="caution">
    <text evidence="3">The sequence shown here is derived from an EMBL/GenBank/DDBJ whole genome shotgun (WGS) entry which is preliminary data.</text>
</comment>
<dbReference type="AlphaFoldDB" id="A0A1G2FHN6"/>
<name>A0A1G2FHN6_9BACT</name>
<dbReference type="Gene3D" id="3.90.550.10">
    <property type="entry name" value="Spore Coat Polysaccharide Biosynthesis Protein SpsA, Chain A"/>
    <property type="match status" value="1"/>
</dbReference>
<dbReference type="CDD" id="cd04186">
    <property type="entry name" value="GT_2_like_c"/>
    <property type="match status" value="1"/>
</dbReference>
<dbReference type="PANTHER" id="PTHR43179:SF7">
    <property type="entry name" value="RHAMNOSYLTRANSFERASE WBBL"/>
    <property type="match status" value="1"/>
</dbReference>
<dbReference type="InterPro" id="IPR029044">
    <property type="entry name" value="Nucleotide-diphossugar_trans"/>
</dbReference>
<accession>A0A1G2FHN6</accession>
<dbReference type="InterPro" id="IPR001173">
    <property type="entry name" value="Glyco_trans_2-like"/>
</dbReference>
<feature type="domain" description="Glycosyltransferase 2-like" evidence="2">
    <location>
        <begin position="178"/>
        <end position="242"/>
    </location>
</feature>
<dbReference type="Pfam" id="PF00535">
    <property type="entry name" value="Glycos_transf_2"/>
    <property type="match status" value="1"/>
</dbReference>
<reference evidence="3 4" key="1">
    <citation type="journal article" date="2016" name="Nat. Commun.">
        <title>Thousands of microbial genomes shed light on interconnected biogeochemical processes in an aquifer system.</title>
        <authorList>
            <person name="Anantharaman K."/>
            <person name="Brown C.T."/>
            <person name="Hug L.A."/>
            <person name="Sharon I."/>
            <person name="Castelle C.J."/>
            <person name="Probst A.J."/>
            <person name="Thomas B.C."/>
            <person name="Singh A."/>
            <person name="Wilkins M.J."/>
            <person name="Karaoz U."/>
            <person name="Brodie E.L."/>
            <person name="Williams K.H."/>
            <person name="Hubbard S.S."/>
            <person name="Banfield J.F."/>
        </authorList>
    </citation>
    <scope>NUCLEOTIDE SEQUENCE [LARGE SCALE GENOMIC DNA]</scope>
</reference>
<gene>
    <name evidence="3" type="ORF">A3J64_02115</name>
</gene>
<evidence type="ECO:0000259" key="2">
    <source>
        <dbReference type="Pfam" id="PF13632"/>
    </source>
</evidence>
<evidence type="ECO:0000313" key="3">
    <source>
        <dbReference type="EMBL" id="OGZ37575.1"/>
    </source>
</evidence>